<sequence>MPGRLSLVLLLPLFAAQAATAAVTSSPVPRVADFYGRNGSLFGLNWFGSESEARVPRGLNHRSLGELMEFVQANGFNALRVTFSLQNVESNELTPSSAAAHSVELAGTDYVGMLEAIVAMAARRNLLVLLGCHRIKSGYPHEWPGKWNGRWTDGQWTPSRVLAAWSGLMKRVCRGSSRPWNLLGIDVLNEPFGQEWDDWADVVQRVGNHVLELCPSSLVFAQGTGSLPPKEKGVQWGGNMIGAGEFPIALSNESKLVYAPHVYGPSLSTRSHAEKPEYFSDADFPQSMRDIWTHHFGFVRGQTGAPLVIGEAAAALANRGKPWLEELIRWATEEHLGIFYSALSPEAGGVGGVLLDDWTTPDVGKLGLLRALPATNVITPNRCFEIQEREDCEKAMTAASAKGMLVCVWAPVMAGEPIQTRCTAGALALLVYNCGWCGNSCRPKKDGWAVVAQGAQQSLVQESRFLRRVPEAVYHAIVQERRRVINGDDLATDAEEVEKGSKAQQHAHREAELLHDTLLQVVLPEPEVPKMESPECLPGSSPAEPPPVALPDPPHPLPPGPRVEQPQSEVEPPSDKPRRRVARQPSKAPRRKKRKDEPAPGARSDAPTRHAGDGTAAAPATLAGQGGDVSTRRESLRAEATVAFDGRYLTVAVTTASGHREPGEGSDEESELARFGRVVNTLLVDVEHAARLAEVRSSISSALEDADLPELHDAGCGPPVLWYLREGSSSGSIVNTSTQVSALLKARRVWLAPQSIPPSRPSPRAIETARPPPPEAQSRADLTKVLKSGESVRIYRGHVQGNSALD</sequence>
<dbReference type="PANTHER" id="PTHR35923">
    <property type="entry name" value="MAJOR EXTRACELLULAR ENDOGLUCANASE"/>
    <property type="match status" value="1"/>
</dbReference>
<dbReference type="KEGG" id="ehx:EMIHUDRAFT_218458"/>
<feature type="signal peptide" evidence="8">
    <location>
        <begin position="1"/>
        <end position="21"/>
    </location>
</feature>
<dbReference type="InterPro" id="IPR001547">
    <property type="entry name" value="Glyco_hydro_5"/>
</dbReference>
<comment type="similarity">
    <text evidence="1">Belongs to the glycosyl hydrolase 5 (cellulase A) family.</text>
</comment>
<dbReference type="Proteomes" id="UP000013827">
    <property type="component" value="Unassembled WGS sequence"/>
</dbReference>
<dbReference type="GO" id="GO:0004553">
    <property type="term" value="F:hydrolase activity, hydrolyzing O-glycosyl compounds"/>
    <property type="evidence" value="ECO:0007669"/>
    <property type="project" value="InterPro"/>
</dbReference>
<evidence type="ECO:0000256" key="8">
    <source>
        <dbReference type="SAM" id="SignalP"/>
    </source>
</evidence>
<dbReference type="PaxDb" id="2903-EOD07499"/>
<evidence type="ECO:0000256" key="7">
    <source>
        <dbReference type="SAM" id="MobiDB-lite"/>
    </source>
</evidence>
<dbReference type="AlphaFoldDB" id="A0A0D3IKI5"/>
<reference evidence="10" key="2">
    <citation type="submission" date="2024-10" db="UniProtKB">
        <authorList>
            <consortium name="EnsemblProtists"/>
        </authorList>
    </citation>
    <scope>IDENTIFICATION</scope>
</reference>
<dbReference type="RefSeq" id="XP_005759928.1">
    <property type="nucleotide sequence ID" value="XM_005759871.1"/>
</dbReference>
<dbReference type="GeneID" id="17257923"/>
<evidence type="ECO:0000313" key="10">
    <source>
        <dbReference type="EnsemblProtists" id="EOD11770"/>
    </source>
</evidence>
<feature type="domain" description="Glycoside hydrolase family 5" evidence="9">
    <location>
        <begin position="45"/>
        <end position="337"/>
    </location>
</feature>
<evidence type="ECO:0000256" key="3">
    <source>
        <dbReference type="ARBA" id="ARBA00023001"/>
    </source>
</evidence>
<name>A0A0D3IKI5_EMIH1</name>
<accession>A0A0D3IKI5</accession>
<reference evidence="11" key="1">
    <citation type="journal article" date="2013" name="Nature">
        <title>Pan genome of the phytoplankton Emiliania underpins its global distribution.</title>
        <authorList>
            <person name="Read B.A."/>
            <person name="Kegel J."/>
            <person name="Klute M.J."/>
            <person name="Kuo A."/>
            <person name="Lefebvre S.C."/>
            <person name="Maumus F."/>
            <person name="Mayer C."/>
            <person name="Miller J."/>
            <person name="Monier A."/>
            <person name="Salamov A."/>
            <person name="Young J."/>
            <person name="Aguilar M."/>
            <person name="Claverie J.M."/>
            <person name="Frickenhaus S."/>
            <person name="Gonzalez K."/>
            <person name="Herman E.K."/>
            <person name="Lin Y.C."/>
            <person name="Napier J."/>
            <person name="Ogata H."/>
            <person name="Sarno A.F."/>
            <person name="Shmutz J."/>
            <person name="Schroeder D."/>
            <person name="de Vargas C."/>
            <person name="Verret F."/>
            <person name="von Dassow P."/>
            <person name="Valentin K."/>
            <person name="Van de Peer Y."/>
            <person name="Wheeler G."/>
            <person name="Dacks J.B."/>
            <person name="Delwiche C.F."/>
            <person name="Dyhrman S.T."/>
            <person name="Glockner G."/>
            <person name="John U."/>
            <person name="Richards T."/>
            <person name="Worden A.Z."/>
            <person name="Zhang X."/>
            <person name="Grigoriev I.V."/>
            <person name="Allen A.E."/>
            <person name="Bidle K."/>
            <person name="Borodovsky M."/>
            <person name="Bowler C."/>
            <person name="Brownlee C."/>
            <person name="Cock J.M."/>
            <person name="Elias M."/>
            <person name="Gladyshev V.N."/>
            <person name="Groth M."/>
            <person name="Guda C."/>
            <person name="Hadaegh A."/>
            <person name="Iglesias-Rodriguez M.D."/>
            <person name="Jenkins J."/>
            <person name="Jones B.M."/>
            <person name="Lawson T."/>
            <person name="Leese F."/>
            <person name="Lindquist E."/>
            <person name="Lobanov A."/>
            <person name="Lomsadze A."/>
            <person name="Malik S.B."/>
            <person name="Marsh M.E."/>
            <person name="Mackinder L."/>
            <person name="Mock T."/>
            <person name="Mueller-Roeber B."/>
            <person name="Pagarete A."/>
            <person name="Parker M."/>
            <person name="Probert I."/>
            <person name="Quesneville H."/>
            <person name="Raines C."/>
            <person name="Rensing S.A."/>
            <person name="Riano-Pachon D.M."/>
            <person name="Richier S."/>
            <person name="Rokitta S."/>
            <person name="Shiraiwa Y."/>
            <person name="Soanes D.M."/>
            <person name="van der Giezen M."/>
            <person name="Wahlund T.M."/>
            <person name="Williams B."/>
            <person name="Wilson W."/>
            <person name="Wolfe G."/>
            <person name="Wurch L.L."/>
        </authorList>
    </citation>
    <scope>NUCLEOTIDE SEQUENCE</scope>
</reference>
<evidence type="ECO:0000256" key="2">
    <source>
        <dbReference type="ARBA" id="ARBA00022801"/>
    </source>
</evidence>
<evidence type="ECO:0000256" key="4">
    <source>
        <dbReference type="ARBA" id="ARBA00023277"/>
    </source>
</evidence>
<keyword evidence="11" id="KW-1185">Reference proteome</keyword>
<feature type="chain" id="PRO_5044053504" description="Glycoside hydrolase family 5 domain-containing protein" evidence="8">
    <location>
        <begin position="22"/>
        <end position="806"/>
    </location>
</feature>
<keyword evidence="8" id="KW-0732">Signal</keyword>
<dbReference type="KEGG" id="ehx:EMIHUDRAFT_247718"/>
<dbReference type="EnsemblProtists" id="EOD11770">
    <property type="protein sequence ID" value="EOD11770"/>
    <property type="gene ID" value="EMIHUDRAFT_247718"/>
</dbReference>
<dbReference type="Pfam" id="PF00150">
    <property type="entry name" value="Cellulase"/>
    <property type="match status" value="1"/>
</dbReference>
<evidence type="ECO:0000256" key="1">
    <source>
        <dbReference type="ARBA" id="ARBA00005641"/>
    </source>
</evidence>
<keyword evidence="5" id="KW-0326">Glycosidase</keyword>
<dbReference type="STRING" id="2903.R1DFJ6"/>
<dbReference type="PANTHER" id="PTHR35923:SF2">
    <property type="entry name" value="ENDOGLUCANASE"/>
    <property type="match status" value="1"/>
</dbReference>
<dbReference type="eggNOG" id="ENOG502S659">
    <property type="taxonomic scope" value="Eukaryota"/>
</dbReference>
<dbReference type="SUPFAM" id="SSF51445">
    <property type="entry name" value="(Trans)glycosidases"/>
    <property type="match status" value="1"/>
</dbReference>
<dbReference type="InterPro" id="IPR017853">
    <property type="entry name" value="GH"/>
</dbReference>
<dbReference type="HOGENOM" id="CLU_349660_0_0_1"/>
<keyword evidence="3" id="KW-0136">Cellulose degradation</keyword>
<organism evidence="10 11">
    <name type="scientific">Emiliania huxleyi (strain CCMP1516)</name>
    <dbReference type="NCBI Taxonomy" id="280463"/>
    <lineage>
        <taxon>Eukaryota</taxon>
        <taxon>Haptista</taxon>
        <taxon>Haptophyta</taxon>
        <taxon>Prymnesiophyceae</taxon>
        <taxon>Isochrysidales</taxon>
        <taxon>Noelaerhabdaceae</taxon>
        <taxon>Emiliania</taxon>
    </lineage>
</organism>
<keyword evidence="2" id="KW-0378">Hydrolase</keyword>
<protein>
    <recommendedName>
        <fullName evidence="9">Glycoside hydrolase family 5 domain-containing protein</fullName>
    </recommendedName>
</protein>
<feature type="compositionally biased region" description="Pro residues" evidence="7">
    <location>
        <begin position="543"/>
        <end position="561"/>
    </location>
</feature>
<evidence type="ECO:0000256" key="6">
    <source>
        <dbReference type="ARBA" id="ARBA00023326"/>
    </source>
</evidence>
<keyword evidence="6" id="KW-0624">Polysaccharide degradation</keyword>
<evidence type="ECO:0000256" key="5">
    <source>
        <dbReference type="ARBA" id="ARBA00023295"/>
    </source>
</evidence>
<evidence type="ECO:0000259" key="9">
    <source>
        <dbReference type="Pfam" id="PF00150"/>
    </source>
</evidence>
<proteinExistence type="inferred from homology"/>
<keyword evidence="4" id="KW-0119">Carbohydrate metabolism</keyword>
<dbReference type="GeneID" id="17253618"/>
<dbReference type="GO" id="GO:0030245">
    <property type="term" value="P:cellulose catabolic process"/>
    <property type="evidence" value="ECO:0007669"/>
    <property type="project" value="UniProtKB-KW"/>
</dbReference>
<dbReference type="EnsemblProtists" id="EOD07499">
    <property type="protein sequence ID" value="EOD07499"/>
    <property type="gene ID" value="EMIHUDRAFT_218458"/>
</dbReference>
<dbReference type="Gene3D" id="3.20.20.80">
    <property type="entry name" value="Glycosidases"/>
    <property type="match status" value="1"/>
</dbReference>
<feature type="region of interest" description="Disordered" evidence="7">
    <location>
        <begin position="529"/>
        <end position="634"/>
    </location>
</feature>
<dbReference type="RefSeq" id="XP_005764199.1">
    <property type="nucleotide sequence ID" value="XM_005764142.1"/>
</dbReference>
<evidence type="ECO:0000313" key="11">
    <source>
        <dbReference type="Proteomes" id="UP000013827"/>
    </source>
</evidence>
<feature type="compositionally biased region" description="Basic residues" evidence="7">
    <location>
        <begin position="577"/>
        <end position="594"/>
    </location>
</feature>
<feature type="region of interest" description="Disordered" evidence="7">
    <location>
        <begin position="754"/>
        <end position="780"/>
    </location>
</feature>